<dbReference type="Pfam" id="PF05028">
    <property type="entry name" value="PARG_cat_C"/>
    <property type="match status" value="1"/>
</dbReference>
<feature type="compositionally biased region" description="Polar residues" evidence="2">
    <location>
        <begin position="13"/>
        <end position="28"/>
    </location>
</feature>
<feature type="region of interest" description="Disordered" evidence="2">
    <location>
        <begin position="131"/>
        <end position="214"/>
    </location>
</feature>
<dbReference type="GO" id="GO:0006282">
    <property type="term" value="P:regulation of DNA repair"/>
    <property type="evidence" value="ECO:0007669"/>
    <property type="project" value="InterPro"/>
</dbReference>
<feature type="domain" description="PARG catalytic Macro" evidence="3">
    <location>
        <begin position="411"/>
        <end position="613"/>
    </location>
</feature>
<dbReference type="GO" id="GO:0005737">
    <property type="term" value="C:cytoplasm"/>
    <property type="evidence" value="ECO:0007669"/>
    <property type="project" value="TreeGrafter"/>
</dbReference>
<dbReference type="PANTHER" id="PTHR12837:SF0">
    <property type="entry name" value="POLY(ADP-RIBOSE) GLYCOHYDROLASE"/>
    <property type="match status" value="1"/>
</dbReference>
<protein>
    <submittedName>
        <fullName evidence="4">Poly(ADP-ribose) glycohydrolase</fullName>
    </submittedName>
</protein>
<proteinExistence type="predicted"/>
<dbReference type="GO" id="GO:0005975">
    <property type="term" value="P:carbohydrate metabolic process"/>
    <property type="evidence" value="ECO:0007669"/>
    <property type="project" value="InterPro"/>
</dbReference>
<dbReference type="GO" id="GO:0009225">
    <property type="term" value="P:nucleotide-sugar metabolic process"/>
    <property type="evidence" value="ECO:0007669"/>
    <property type="project" value="TreeGrafter"/>
</dbReference>
<sequence length="630" mass="69472">MAVRGTIPHSERTTNISYGANITPDPTLSSAKGRHSSSSSSSSTTSEMSPSKEPTGPIVDKSTSRSQDTTSVITTSAAVNTFNAYLGSSSKNTSTSSVTSQMAHSATSTTSNQSTDTPKMYSTNVNIHTTHEKNIPSKPLPMSLSTPSQDRNNDLGSKQNLYPNLGTSNKSTTQTNFNSGGNRLESYQVKAPKISSTQTNTAAPTTAKSVRKVRPQISKISPALEQKINADPYLCAGVFFHQLNTNQSDTIDNYIAHHDAKWSDQTFVRTAFSTKNKLTTHQGQAKKWDVIEQSLMSLLAQCTKVGSYSQRVDAMMRKTISNYGAQSKTDFMTLTYPDIAQCFATTIPVVIQHAVSLPSLMFNTATRGDAKAEKLKCILNYFQQVGQPGKNAEKENRIISFERRCIHKKVDWANSQRQLATIKLEVSKKIEEEHGTLHVDFANKKVGGGVLNEGSVMEEIMFAICPEMIVSRLFTEILDDDEVLVITGTEQYSNYKGYSRNFQFDGSCKPLDYKVDELGRSCSQAVIMDALHFKQHEVDTQFQENLINRELHKAYVAFVIPPGEPNIPISTGNWGCGAFNGDVELKFLIQWMAASETGRNLMTYHTIGDQNLSQAIQSVEIFFKQNSAIV</sequence>
<organism evidence="4 5">
    <name type="scientific">Orchesella cincta</name>
    <name type="common">Springtail</name>
    <name type="synonym">Podura cincta</name>
    <dbReference type="NCBI Taxonomy" id="48709"/>
    <lineage>
        <taxon>Eukaryota</taxon>
        <taxon>Metazoa</taxon>
        <taxon>Ecdysozoa</taxon>
        <taxon>Arthropoda</taxon>
        <taxon>Hexapoda</taxon>
        <taxon>Collembola</taxon>
        <taxon>Entomobryomorpha</taxon>
        <taxon>Entomobryoidea</taxon>
        <taxon>Orchesellidae</taxon>
        <taxon>Orchesellinae</taxon>
        <taxon>Orchesella</taxon>
    </lineage>
</organism>
<evidence type="ECO:0000313" key="5">
    <source>
        <dbReference type="Proteomes" id="UP000094527"/>
    </source>
</evidence>
<feature type="compositionally biased region" description="Low complexity" evidence="2">
    <location>
        <begin position="36"/>
        <end position="51"/>
    </location>
</feature>
<reference evidence="4 5" key="1">
    <citation type="journal article" date="2016" name="Genome Biol. Evol.">
        <title>Gene Family Evolution Reflects Adaptation to Soil Environmental Stressors in the Genome of the Collembolan Orchesella cincta.</title>
        <authorList>
            <person name="Faddeeva-Vakhrusheva A."/>
            <person name="Derks M.F."/>
            <person name="Anvar S.Y."/>
            <person name="Agamennone V."/>
            <person name="Suring W."/>
            <person name="Smit S."/>
            <person name="van Straalen N.M."/>
            <person name="Roelofs D."/>
        </authorList>
    </citation>
    <scope>NUCLEOTIDE SEQUENCE [LARGE SCALE GENOMIC DNA]</scope>
    <source>
        <tissue evidence="4">Mixed pool</tissue>
    </source>
</reference>
<keyword evidence="4" id="KW-0378">Hydrolase</keyword>
<dbReference type="InterPro" id="IPR007724">
    <property type="entry name" value="Poly_GlycHdrlase"/>
</dbReference>
<dbReference type="Proteomes" id="UP000094527">
    <property type="component" value="Unassembled WGS sequence"/>
</dbReference>
<feature type="region of interest" description="Disordered" evidence="2">
    <location>
        <begin position="88"/>
        <end position="118"/>
    </location>
</feature>
<feature type="compositionally biased region" description="Polar residues" evidence="2">
    <location>
        <begin position="143"/>
        <end position="181"/>
    </location>
</feature>
<keyword evidence="5" id="KW-1185">Reference proteome</keyword>
<evidence type="ECO:0000313" key="4">
    <source>
        <dbReference type="EMBL" id="ODM87134.1"/>
    </source>
</evidence>
<dbReference type="GO" id="GO:1990966">
    <property type="term" value="P:ATP generation from poly-ADP-D-ribose"/>
    <property type="evidence" value="ECO:0007669"/>
    <property type="project" value="TreeGrafter"/>
</dbReference>
<evidence type="ECO:0000256" key="2">
    <source>
        <dbReference type="SAM" id="MobiDB-lite"/>
    </source>
</evidence>
<evidence type="ECO:0000256" key="1">
    <source>
        <dbReference type="PIRSR" id="PIRSR607724-1"/>
    </source>
</evidence>
<name>A0A1D2M2G4_ORCCI</name>
<dbReference type="OrthoDB" id="1937899at2759"/>
<feature type="compositionally biased region" description="Polar residues" evidence="2">
    <location>
        <begin position="101"/>
        <end position="118"/>
    </location>
</feature>
<feature type="compositionally biased region" description="Low complexity" evidence="2">
    <location>
        <begin position="88"/>
        <end position="100"/>
    </location>
</feature>
<dbReference type="STRING" id="48709.A0A1D2M2G4"/>
<evidence type="ECO:0000259" key="3">
    <source>
        <dbReference type="Pfam" id="PF05028"/>
    </source>
</evidence>
<feature type="active site" evidence="1">
    <location>
        <position position="440"/>
    </location>
</feature>
<dbReference type="InterPro" id="IPR046372">
    <property type="entry name" value="PARG_cat_C"/>
</dbReference>
<dbReference type="GO" id="GO:0004649">
    <property type="term" value="F:poly(ADP-ribose) glycohydrolase activity"/>
    <property type="evidence" value="ECO:0007669"/>
    <property type="project" value="InterPro"/>
</dbReference>
<feature type="compositionally biased region" description="Polar residues" evidence="2">
    <location>
        <begin position="194"/>
        <end position="208"/>
    </location>
</feature>
<dbReference type="AlphaFoldDB" id="A0A1D2M2G4"/>
<dbReference type="GO" id="GO:0005634">
    <property type="term" value="C:nucleus"/>
    <property type="evidence" value="ECO:0007669"/>
    <property type="project" value="TreeGrafter"/>
</dbReference>
<feature type="active site" evidence="1">
    <location>
        <position position="459"/>
    </location>
</feature>
<feature type="active site" evidence="1">
    <location>
        <position position="458"/>
    </location>
</feature>
<comment type="caution">
    <text evidence="4">The sequence shown here is derived from an EMBL/GenBank/DDBJ whole genome shotgun (WGS) entry which is preliminary data.</text>
</comment>
<feature type="region of interest" description="Disordered" evidence="2">
    <location>
        <begin position="1"/>
        <end position="69"/>
    </location>
</feature>
<accession>A0A1D2M2G4</accession>
<dbReference type="PANTHER" id="PTHR12837">
    <property type="entry name" value="POLY ADP-RIBOSE GLYCOHYDROLASE"/>
    <property type="match status" value="1"/>
</dbReference>
<dbReference type="EMBL" id="LJIJ01006075">
    <property type="protein sequence ID" value="ODM87134.1"/>
    <property type="molecule type" value="Genomic_DNA"/>
</dbReference>
<gene>
    <name evidence="4" type="ORF">Ocin01_19548</name>
</gene>